<keyword evidence="2" id="KW-1185">Reference proteome</keyword>
<name>A0AAW2GSV2_9HYME</name>
<sequence length="89" mass="10151">MLRIYCGLSWNRECRGFAVGRYFSLAALGSRCGAVRNEEPRFDLLQREILLEYETGLSIVLEPLFAFIILVQCSRVLCSGEEPLHDLIL</sequence>
<organism evidence="1 2">
    <name type="scientific">Cardiocondyla obscurior</name>
    <dbReference type="NCBI Taxonomy" id="286306"/>
    <lineage>
        <taxon>Eukaryota</taxon>
        <taxon>Metazoa</taxon>
        <taxon>Ecdysozoa</taxon>
        <taxon>Arthropoda</taxon>
        <taxon>Hexapoda</taxon>
        <taxon>Insecta</taxon>
        <taxon>Pterygota</taxon>
        <taxon>Neoptera</taxon>
        <taxon>Endopterygota</taxon>
        <taxon>Hymenoptera</taxon>
        <taxon>Apocrita</taxon>
        <taxon>Aculeata</taxon>
        <taxon>Formicoidea</taxon>
        <taxon>Formicidae</taxon>
        <taxon>Myrmicinae</taxon>
        <taxon>Cardiocondyla</taxon>
    </lineage>
</organism>
<proteinExistence type="predicted"/>
<dbReference type="EMBL" id="JADYXP020000002">
    <property type="protein sequence ID" value="KAL0130382.1"/>
    <property type="molecule type" value="Genomic_DNA"/>
</dbReference>
<evidence type="ECO:0000313" key="1">
    <source>
        <dbReference type="EMBL" id="KAL0130382.1"/>
    </source>
</evidence>
<reference evidence="1 2" key="1">
    <citation type="submission" date="2023-03" db="EMBL/GenBank/DDBJ databases">
        <title>High recombination rates correlate with genetic variation in Cardiocondyla obscurior ants.</title>
        <authorList>
            <person name="Errbii M."/>
        </authorList>
    </citation>
    <scope>NUCLEOTIDE SEQUENCE [LARGE SCALE GENOMIC DNA]</scope>
    <source>
        <strain evidence="1">Alpha-2009</strain>
        <tissue evidence="1">Whole body</tissue>
    </source>
</reference>
<protein>
    <submittedName>
        <fullName evidence="1">Uncharacterized protein</fullName>
    </submittedName>
</protein>
<comment type="caution">
    <text evidence="1">The sequence shown here is derived from an EMBL/GenBank/DDBJ whole genome shotgun (WGS) entry which is preliminary data.</text>
</comment>
<evidence type="ECO:0000313" key="2">
    <source>
        <dbReference type="Proteomes" id="UP001430953"/>
    </source>
</evidence>
<dbReference type="AlphaFoldDB" id="A0AAW2GSV2"/>
<gene>
    <name evidence="1" type="ORF">PUN28_002204</name>
</gene>
<accession>A0AAW2GSV2</accession>
<dbReference type="Proteomes" id="UP001430953">
    <property type="component" value="Unassembled WGS sequence"/>
</dbReference>